<dbReference type="InterPro" id="IPR002068">
    <property type="entry name" value="A-crystallin/Hsp20_dom"/>
</dbReference>
<evidence type="ECO:0000256" key="2">
    <source>
        <dbReference type="RuleBase" id="RU003616"/>
    </source>
</evidence>
<dbReference type="EMBL" id="VIAR01000004">
    <property type="protein sequence ID" value="TQD39378.1"/>
    <property type="molecule type" value="Genomic_DNA"/>
</dbReference>
<proteinExistence type="inferred from homology"/>
<dbReference type="PROSITE" id="PS01031">
    <property type="entry name" value="SHSP"/>
    <property type="match status" value="1"/>
</dbReference>
<comment type="caution">
    <text evidence="4">The sequence shown here is derived from an EMBL/GenBank/DDBJ whole genome shotgun (WGS) entry which is preliminary data.</text>
</comment>
<dbReference type="PANTHER" id="PTHR11527">
    <property type="entry name" value="HEAT-SHOCK PROTEIN 20 FAMILY MEMBER"/>
    <property type="match status" value="1"/>
</dbReference>
<dbReference type="InterPro" id="IPR031107">
    <property type="entry name" value="Small_HSP"/>
</dbReference>
<dbReference type="Gene3D" id="2.60.40.790">
    <property type="match status" value="1"/>
</dbReference>
<dbReference type="OrthoDB" id="9814487at2"/>
<gene>
    <name evidence="4" type="ORF">FKR84_05640</name>
</gene>
<comment type="similarity">
    <text evidence="1 2">Belongs to the small heat shock protein (HSP20) family.</text>
</comment>
<dbReference type="InterPro" id="IPR008978">
    <property type="entry name" value="HSP20-like_chaperone"/>
</dbReference>
<protein>
    <submittedName>
        <fullName evidence="4">Hsp20/alpha crystallin family protein</fullName>
    </submittedName>
</protein>
<accession>A0A507ZUF2</accession>
<dbReference type="CDD" id="cd06464">
    <property type="entry name" value="ACD_sHsps-like"/>
    <property type="match status" value="1"/>
</dbReference>
<organism evidence="4 5">
    <name type="scientific">Haloflavibacter putidus</name>
    <dbReference type="NCBI Taxonomy" id="2576776"/>
    <lineage>
        <taxon>Bacteria</taxon>
        <taxon>Pseudomonadati</taxon>
        <taxon>Bacteroidota</taxon>
        <taxon>Flavobacteriia</taxon>
        <taxon>Flavobacteriales</taxon>
        <taxon>Flavobacteriaceae</taxon>
        <taxon>Haloflavibacter</taxon>
    </lineage>
</organism>
<keyword evidence="5" id="KW-1185">Reference proteome</keyword>
<dbReference type="Proteomes" id="UP000317169">
    <property type="component" value="Unassembled WGS sequence"/>
</dbReference>
<evidence type="ECO:0000256" key="1">
    <source>
        <dbReference type="PROSITE-ProRule" id="PRU00285"/>
    </source>
</evidence>
<evidence type="ECO:0000313" key="5">
    <source>
        <dbReference type="Proteomes" id="UP000317169"/>
    </source>
</evidence>
<evidence type="ECO:0000259" key="3">
    <source>
        <dbReference type="PROSITE" id="PS01031"/>
    </source>
</evidence>
<dbReference type="SUPFAM" id="SSF49764">
    <property type="entry name" value="HSP20-like chaperones"/>
    <property type="match status" value="1"/>
</dbReference>
<reference evidence="4 5" key="1">
    <citation type="submission" date="2019-06" db="EMBL/GenBank/DDBJ databases">
        <title>Flavibacter putida gen. nov., sp. nov., a novel marine bacterium of the family Flavobacteriaceae isolated from coastal seawater.</title>
        <authorList>
            <person name="Feng X."/>
        </authorList>
    </citation>
    <scope>NUCLEOTIDE SEQUENCE [LARGE SCALE GENOMIC DNA]</scope>
    <source>
        <strain evidence="4 5">PLHSN227</strain>
    </source>
</reference>
<sequence>MSLVKRTNNWLPNIFDDMFNNDWMDENSNLGNLGINVPAVNIHESEDAFKVDVAAPGKTKGDFNIELDNNVLTISAEEKTENTEEEKGKITRREFSFSKFKRAFTLPDTVENNEISANYENGVLTINLPKKEEAKVQAKRMIEIS</sequence>
<name>A0A507ZUF2_9FLAO</name>
<dbReference type="RefSeq" id="WP_141421325.1">
    <property type="nucleotide sequence ID" value="NZ_VIAR01000004.1"/>
</dbReference>
<dbReference type="AlphaFoldDB" id="A0A507ZUF2"/>
<feature type="domain" description="SHSP" evidence="3">
    <location>
        <begin position="31"/>
        <end position="145"/>
    </location>
</feature>
<evidence type="ECO:0000313" key="4">
    <source>
        <dbReference type="EMBL" id="TQD39378.1"/>
    </source>
</evidence>
<dbReference type="Pfam" id="PF00011">
    <property type="entry name" value="HSP20"/>
    <property type="match status" value="1"/>
</dbReference>